<comment type="caution">
    <text evidence="1">The sequence shown here is derived from an EMBL/GenBank/DDBJ whole genome shotgun (WGS) entry which is preliminary data.</text>
</comment>
<dbReference type="RefSeq" id="WP_114406343.1">
    <property type="nucleotide sequence ID" value="NZ_QOWE01000009.1"/>
</dbReference>
<organism evidence="1 2">
    <name type="scientific">Larkinella punicea</name>
    <dbReference type="NCBI Taxonomy" id="2315727"/>
    <lineage>
        <taxon>Bacteria</taxon>
        <taxon>Pseudomonadati</taxon>
        <taxon>Bacteroidota</taxon>
        <taxon>Cytophagia</taxon>
        <taxon>Cytophagales</taxon>
        <taxon>Spirosomataceae</taxon>
        <taxon>Larkinella</taxon>
    </lineage>
</organism>
<gene>
    <name evidence="1" type="ORF">DUE52_12445</name>
</gene>
<dbReference type="Pfam" id="PF00300">
    <property type="entry name" value="His_Phos_1"/>
    <property type="match status" value="1"/>
</dbReference>
<dbReference type="InterPro" id="IPR029033">
    <property type="entry name" value="His_PPase_superfam"/>
</dbReference>
<dbReference type="PANTHER" id="PTHR48100">
    <property type="entry name" value="BROAD-SPECIFICITY PHOSPHATASE YOR283W-RELATED"/>
    <property type="match status" value="1"/>
</dbReference>
<dbReference type="Proteomes" id="UP000253383">
    <property type="component" value="Unassembled WGS sequence"/>
</dbReference>
<dbReference type="GO" id="GO:0016791">
    <property type="term" value="F:phosphatase activity"/>
    <property type="evidence" value="ECO:0007669"/>
    <property type="project" value="TreeGrafter"/>
</dbReference>
<dbReference type="OrthoDB" id="3296006at2"/>
<dbReference type="SUPFAM" id="SSF53254">
    <property type="entry name" value="Phosphoglycerate mutase-like"/>
    <property type="match status" value="1"/>
</dbReference>
<dbReference type="SMART" id="SM00855">
    <property type="entry name" value="PGAM"/>
    <property type="match status" value="1"/>
</dbReference>
<dbReference type="PANTHER" id="PTHR48100:SF1">
    <property type="entry name" value="HISTIDINE PHOSPHATASE FAMILY PROTEIN-RELATED"/>
    <property type="match status" value="1"/>
</dbReference>
<dbReference type="InterPro" id="IPR013078">
    <property type="entry name" value="His_Pase_superF_clade-1"/>
</dbReference>
<keyword evidence="2" id="KW-1185">Reference proteome</keyword>
<dbReference type="AlphaFoldDB" id="A0A368JNC6"/>
<dbReference type="CDD" id="cd07067">
    <property type="entry name" value="HP_PGM_like"/>
    <property type="match status" value="1"/>
</dbReference>
<accession>A0A368JNC6</accession>
<reference evidence="1 2" key="1">
    <citation type="submission" date="2018-07" db="EMBL/GenBank/DDBJ databases">
        <title>Genome analysis of Larkinella rosea.</title>
        <authorList>
            <person name="Zhou Z."/>
            <person name="Wang G."/>
        </authorList>
    </citation>
    <scope>NUCLEOTIDE SEQUENCE [LARGE SCALE GENOMIC DNA]</scope>
    <source>
        <strain evidence="2">zzj9</strain>
    </source>
</reference>
<name>A0A368JNC6_9BACT</name>
<dbReference type="InterPro" id="IPR050275">
    <property type="entry name" value="PGM_Phosphatase"/>
</dbReference>
<protein>
    <submittedName>
        <fullName evidence="1">Phosphoglycerate mutase</fullName>
    </submittedName>
</protein>
<dbReference type="GO" id="GO:0005737">
    <property type="term" value="C:cytoplasm"/>
    <property type="evidence" value="ECO:0007669"/>
    <property type="project" value="TreeGrafter"/>
</dbReference>
<sequence>MRIYKLLPVLLLVLGLTGCSTSTVYIVRHAEKINEADSSGLTAVGLERAQALADRLEDERISQILTTPYRRTQETARPLSQRLNLPIDSYPAKPVGAVVELIQQTKGKNSLVVGHSNTILEIAQGLGTKPTKTKIESGDHDNLLIVTIKNGIFGTSVSLQEETYGKPTEP</sequence>
<dbReference type="Gene3D" id="3.40.50.1240">
    <property type="entry name" value="Phosphoglycerate mutase-like"/>
    <property type="match status" value="1"/>
</dbReference>
<proteinExistence type="predicted"/>
<evidence type="ECO:0000313" key="1">
    <source>
        <dbReference type="EMBL" id="RCR69167.1"/>
    </source>
</evidence>
<dbReference type="PROSITE" id="PS51257">
    <property type="entry name" value="PROKAR_LIPOPROTEIN"/>
    <property type="match status" value="1"/>
</dbReference>
<dbReference type="EMBL" id="QOWE01000009">
    <property type="protein sequence ID" value="RCR69167.1"/>
    <property type="molecule type" value="Genomic_DNA"/>
</dbReference>
<evidence type="ECO:0000313" key="2">
    <source>
        <dbReference type="Proteomes" id="UP000253383"/>
    </source>
</evidence>